<dbReference type="EMBL" id="JAGKQM010000011">
    <property type="protein sequence ID" value="KAH0904950.1"/>
    <property type="molecule type" value="Genomic_DNA"/>
</dbReference>
<evidence type="ECO:0000313" key="2">
    <source>
        <dbReference type="EMBL" id="KAH0904950.1"/>
    </source>
</evidence>
<evidence type="ECO:0000313" key="3">
    <source>
        <dbReference type="Proteomes" id="UP000824890"/>
    </source>
</evidence>
<feature type="non-terminal residue" evidence="2">
    <location>
        <position position="1"/>
    </location>
</feature>
<comment type="caution">
    <text evidence="2">The sequence shown here is derived from an EMBL/GenBank/DDBJ whole genome shotgun (WGS) entry which is preliminary data.</text>
</comment>
<organism evidence="2 3">
    <name type="scientific">Brassica napus</name>
    <name type="common">Rape</name>
    <dbReference type="NCBI Taxonomy" id="3708"/>
    <lineage>
        <taxon>Eukaryota</taxon>
        <taxon>Viridiplantae</taxon>
        <taxon>Streptophyta</taxon>
        <taxon>Embryophyta</taxon>
        <taxon>Tracheophyta</taxon>
        <taxon>Spermatophyta</taxon>
        <taxon>Magnoliopsida</taxon>
        <taxon>eudicotyledons</taxon>
        <taxon>Gunneridae</taxon>
        <taxon>Pentapetalae</taxon>
        <taxon>rosids</taxon>
        <taxon>malvids</taxon>
        <taxon>Brassicales</taxon>
        <taxon>Brassicaceae</taxon>
        <taxon>Brassiceae</taxon>
        <taxon>Brassica</taxon>
    </lineage>
</organism>
<sequence>DQRVVSSIEEYGEGAFFFPNQEPQEQQAVVNYVNGQNLEQQAAVNYIGGQNYVQNKGLNKNYPHQRTRTTVSTTSLQTKPRTARISKPKLRAEPTFWTELGTKPISEL</sequence>
<reference evidence="2 3" key="1">
    <citation type="submission" date="2021-05" db="EMBL/GenBank/DDBJ databases">
        <title>Genome Assembly of Synthetic Allotetraploid Brassica napus Reveals Homoeologous Exchanges between Subgenomes.</title>
        <authorList>
            <person name="Davis J.T."/>
        </authorList>
    </citation>
    <scope>NUCLEOTIDE SEQUENCE [LARGE SCALE GENOMIC DNA]</scope>
    <source>
        <strain evidence="3">cv. Da-Ae</strain>
        <tissue evidence="2">Seedling</tissue>
    </source>
</reference>
<evidence type="ECO:0000256" key="1">
    <source>
        <dbReference type="SAM" id="MobiDB-lite"/>
    </source>
</evidence>
<accession>A0ABQ8BJG6</accession>
<gene>
    <name evidence="2" type="ORF">HID58_044453</name>
</gene>
<keyword evidence="3" id="KW-1185">Reference proteome</keyword>
<dbReference type="Proteomes" id="UP000824890">
    <property type="component" value="Unassembled WGS sequence"/>
</dbReference>
<feature type="compositionally biased region" description="Low complexity" evidence="1">
    <location>
        <begin position="68"/>
        <end position="78"/>
    </location>
</feature>
<name>A0ABQ8BJG6_BRANA</name>
<proteinExistence type="predicted"/>
<protein>
    <submittedName>
        <fullName evidence="2">Uncharacterized protein</fullName>
    </submittedName>
</protein>
<feature type="region of interest" description="Disordered" evidence="1">
    <location>
        <begin position="59"/>
        <end position="90"/>
    </location>
</feature>